<dbReference type="RefSeq" id="WP_046996438.1">
    <property type="nucleotide sequence ID" value="NZ_JAIQ01000071.1"/>
</dbReference>
<organism evidence="5 6">
    <name type="scientific">Aliarcobacter butzleri L348</name>
    <dbReference type="NCBI Taxonomy" id="1447256"/>
    <lineage>
        <taxon>Bacteria</taxon>
        <taxon>Pseudomonadati</taxon>
        <taxon>Campylobacterota</taxon>
        <taxon>Epsilonproteobacteria</taxon>
        <taxon>Campylobacterales</taxon>
        <taxon>Arcobacteraceae</taxon>
        <taxon>Aliarcobacter</taxon>
    </lineage>
</organism>
<name>A0A0G9KAH5_9BACT</name>
<comment type="caution">
    <text evidence="5">The sequence shown here is derived from an EMBL/GenBank/DDBJ whole genome shotgun (WGS) entry which is preliminary data.</text>
</comment>
<protein>
    <submittedName>
        <fullName evidence="5">Transformation system protein CtsE</fullName>
    </submittedName>
</protein>
<accession>A0A0G9KAH5</accession>
<evidence type="ECO:0000256" key="1">
    <source>
        <dbReference type="ARBA" id="ARBA00006611"/>
    </source>
</evidence>
<evidence type="ECO:0000259" key="4">
    <source>
        <dbReference type="SMART" id="SM00382"/>
    </source>
</evidence>
<dbReference type="PANTHER" id="PTHR30258">
    <property type="entry name" value="TYPE II SECRETION SYSTEM PROTEIN GSPE-RELATED"/>
    <property type="match status" value="1"/>
</dbReference>
<comment type="similarity">
    <text evidence="1">Belongs to the GSP E family.</text>
</comment>
<evidence type="ECO:0000313" key="6">
    <source>
        <dbReference type="Proteomes" id="UP000035514"/>
    </source>
</evidence>
<dbReference type="Pfam" id="PF00437">
    <property type="entry name" value="T2SSE"/>
    <property type="match status" value="1"/>
</dbReference>
<dbReference type="InterPro" id="IPR027417">
    <property type="entry name" value="P-loop_NTPase"/>
</dbReference>
<dbReference type="GO" id="GO:0005886">
    <property type="term" value="C:plasma membrane"/>
    <property type="evidence" value="ECO:0007669"/>
    <property type="project" value="TreeGrafter"/>
</dbReference>
<dbReference type="EMBL" id="JAIQ01000071">
    <property type="protein sequence ID" value="KLE01208.1"/>
    <property type="molecule type" value="Genomic_DNA"/>
</dbReference>
<dbReference type="PANTHER" id="PTHR30258:SF1">
    <property type="entry name" value="PROTEIN TRANSPORT PROTEIN HOFB HOMOLOG"/>
    <property type="match status" value="1"/>
</dbReference>
<dbReference type="CDD" id="cd01129">
    <property type="entry name" value="PulE-GspE-like"/>
    <property type="match status" value="1"/>
</dbReference>
<dbReference type="Gene3D" id="3.30.450.90">
    <property type="match status" value="1"/>
</dbReference>
<dbReference type="SMART" id="SM00382">
    <property type="entry name" value="AAA"/>
    <property type="match status" value="1"/>
</dbReference>
<evidence type="ECO:0000313" key="5">
    <source>
        <dbReference type="EMBL" id="KLE01208.1"/>
    </source>
</evidence>
<evidence type="ECO:0000256" key="3">
    <source>
        <dbReference type="ARBA" id="ARBA00022840"/>
    </source>
</evidence>
<dbReference type="PATRIC" id="fig|1447256.3.peg.792"/>
<proteinExistence type="inferred from homology"/>
<sequence>MENILKTLIDFSLFEKYDKEYFICNKIVPIYEDSISLKVAVCKNSDLSNIKEKFSKLISFVEADELDILFLLSNLDKKIYLYKIASKSIFQKTDEKYIEEFLNELTLFSIYLRTSDIHIEIYKNLVLFKFRVDGRLKIFFTFEKEFFKSISSYIKLISNLDMTQIRLPQDGRYSLNIEDKKYDFRVSTMPTLEAESIVLRILDNKNIDKNLLTLGLTESLLHKLKQSLKLTQGLILISGPTGSGKTTTLYSILKELNCEDKKIITVEDPVEYKIESINQVPINPKIGLSFEVVLKNILRQDPDIIFIGEIRDRFSLDIALQASLTGHLVLASIHSNSAVETITRLIDLQADPFLISTTLKLIMAQRLVLNYCKFCEANGCEKCNYTKYYDRSNIAEILKVDEKISSLIFKKADINEFKEYLKAINYQTLLDDGKLKVNQNLTSIEEIYKVVTY</sequence>
<dbReference type="Proteomes" id="UP000035514">
    <property type="component" value="Unassembled WGS sequence"/>
</dbReference>
<gene>
    <name evidence="5" type="ORF">AA20_04095</name>
</gene>
<dbReference type="AlphaFoldDB" id="A0A0G9KAH5"/>
<evidence type="ECO:0000256" key="2">
    <source>
        <dbReference type="ARBA" id="ARBA00022741"/>
    </source>
</evidence>
<feature type="domain" description="AAA+ ATPase" evidence="4">
    <location>
        <begin position="231"/>
        <end position="352"/>
    </location>
</feature>
<dbReference type="Gene3D" id="3.40.50.300">
    <property type="entry name" value="P-loop containing nucleotide triphosphate hydrolases"/>
    <property type="match status" value="1"/>
</dbReference>
<dbReference type="InterPro" id="IPR003593">
    <property type="entry name" value="AAA+_ATPase"/>
</dbReference>
<keyword evidence="3" id="KW-0067">ATP-binding</keyword>
<dbReference type="SUPFAM" id="SSF52540">
    <property type="entry name" value="P-loop containing nucleoside triphosphate hydrolases"/>
    <property type="match status" value="1"/>
</dbReference>
<dbReference type="GO" id="GO:0005524">
    <property type="term" value="F:ATP binding"/>
    <property type="evidence" value="ECO:0007669"/>
    <property type="project" value="UniProtKB-KW"/>
</dbReference>
<reference evidence="5 6" key="1">
    <citation type="submission" date="2014-01" db="EMBL/GenBank/DDBJ databases">
        <title>Development of a Comparative Genomic Fingerprinting Assay for High Resolution Genotyping of Arcobacter butzleri.</title>
        <authorList>
            <person name="Webb A.L."/>
            <person name="Inglis G.D."/>
            <person name="Kruczkiewicz P."/>
            <person name="Selinger L.B."/>
            <person name="Taboada E.N."/>
        </authorList>
    </citation>
    <scope>NUCLEOTIDE SEQUENCE [LARGE SCALE GENOMIC DNA]</scope>
    <source>
        <strain evidence="5 6">L348</strain>
    </source>
</reference>
<dbReference type="GO" id="GO:0016887">
    <property type="term" value="F:ATP hydrolysis activity"/>
    <property type="evidence" value="ECO:0007669"/>
    <property type="project" value="TreeGrafter"/>
</dbReference>
<keyword evidence="2" id="KW-0547">Nucleotide-binding</keyword>
<dbReference type="InterPro" id="IPR001482">
    <property type="entry name" value="T2SS/T4SS_dom"/>
</dbReference>